<protein>
    <submittedName>
        <fullName evidence="1">Uncharacterized protein</fullName>
    </submittedName>
</protein>
<reference evidence="1 2" key="1">
    <citation type="submission" date="2024-02" db="EMBL/GenBank/DDBJ databases">
        <authorList>
            <person name="Chen Y."/>
            <person name="Shah S."/>
            <person name="Dougan E. K."/>
            <person name="Thang M."/>
            <person name="Chan C."/>
        </authorList>
    </citation>
    <scope>NUCLEOTIDE SEQUENCE [LARGE SCALE GENOMIC DNA]</scope>
</reference>
<name>A0ABP0PYS5_9DINO</name>
<proteinExistence type="predicted"/>
<dbReference type="EMBL" id="CAXAMM010038729">
    <property type="protein sequence ID" value="CAK9080483.1"/>
    <property type="molecule type" value="Genomic_DNA"/>
</dbReference>
<gene>
    <name evidence="1" type="ORF">SCF082_LOCUS38358</name>
</gene>
<comment type="caution">
    <text evidence="1">The sequence shown here is derived from an EMBL/GenBank/DDBJ whole genome shotgun (WGS) entry which is preliminary data.</text>
</comment>
<dbReference type="Proteomes" id="UP001642464">
    <property type="component" value="Unassembled WGS sequence"/>
</dbReference>
<keyword evidence="2" id="KW-1185">Reference proteome</keyword>
<evidence type="ECO:0000313" key="2">
    <source>
        <dbReference type="Proteomes" id="UP001642464"/>
    </source>
</evidence>
<accession>A0ABP0PYS5</accession>
<sequence>MAGYDQRIAYHAKHFGAHVAPEKVLHRYAQRLEMSPEMGEVQRNAFHVASWLVMLPPEQALVHHGDCSAALLLARHLELMKGAEDLSARLSWVLHRLQEAAFFNEEVDPHWRVLATQLRILFASTAVADDPLQHPVQSTAPAESKSARLMNKAVQIWKNHTDATDQEAYVASLEASLSAGSDAAQIRQVLRRAVAALSPPRLWNGSQNLAGNEEGGMFAYQSLQGRLRKVVLWCLHRLDLADCKAKPALELLESLLQRFQKLLLEGQRQIGGKKQWLRLQTLLGQHSMEGASSNSKRRQINCEHGTQLHNCRLCRPCPHGKAKRLCAPCSGCPHGKVKKNCITCSGCPHGRVKRSCPECSGCSHGKAKRSCRLCNICPHGRDKYRCKLCKQQRLQEKTTNSAKQ</sequence>
<evidence type="ECO:0000313" key="1">
    <source>
        <dbReference type="EMBL" id="CAK9080483.1"/>
    </source>
</evidence>
<organism evidence="1 2">
    <name type="scientific">Durusdinium trenchii</name>
    <dbReference type="NCBI Taxonomy" id="1381693"/>
    <lineage>
        <taxon>Eukaryota</taxon>
        <taxon>Sar</taxon>
        <taxon>Alveolata</taxon>
        <taxon>Dinophyceae</taxon>
        <taxon>Suessiales</taxon>
        <taxon>Symbiodiniaceae</taxon>
        <taxon>Durusdinium</taxon>
    </lineage>
</organism>